<gene>
    <name evidence="1" type="ORF">C5167_004418</name>
</gene>
<protein>
    <submittedName>
        <fullName evidence="1">Uncharacterized protein</fullName>
    </submittedName>
</protein>
<dbReference type="InterPro" id="IPR004320">
    <property type="entry name" value="BPS1_pln"/>
</dbReference>
<dbReference type="Proteomes" id="UP000316621">
    <property type="component" value="Chromosome 4"/>
</dbReference>
<dbReference type="Gramene" id="RZC57114">
    <property type="protein sequence ID" value="RZC57114"/>
    <property type="gene ID" value="C5167_004418"/>
</dbReference>
<sequence length="669" mass="74506">MASFHVRSISLPTSSRTLTLAVEEQLHQLKATEQATSSSLICQNLSGLKDLYERVEDFLSTQDGKCLDSGLDGSIRLLDVCSITKDVLSQMKQSVQELQSSIRRRSNEVSGYMISRKKIIKVIRKCLSNLKDSKKIETEGSILREVEATTLAVLESLLSFVSEPRQSKSLISKLILTKRVVHKCEETSEVMEVDTAVKALTKGVEVDNVQKTLKALEMTLEDLEDGLESVFRCLIKNRVSLLNIVNHLPKNSHPLTLAVEEQLCQLKASSSICQNLSGLQKLYECVEDFLSTEDGKCSDSSLDGSIMLLDVCSIIKDVLSQMTQSVQELQSSIRRRSNEVSEYMISRKKISKVIRKCLADLKNNKKNDTEISLLAEVEATTLAVFESILSFVSVPKQNKSLISKLTLTKRVARNEETSAVMEVDTAVKSLTKGIEVNNVQKTLKALEMTLQDFEDKLEVVFRCLIKNRVSLLNILNHLTKNSHPLTLAVEEQLCQLKATEQTSSSISKNLSGLKKLYDCVEDFLSTLDGNCSDSSLEGSIMLLDVCSIIKDVLSQLKESVQELQSSIRRRSNECLSDLKNNKQNEVEVSMLKEVEATTLAVYESILSFVSVPKENKSLISKLMLTKRVAHKSDEETSEVMKVDTAAKALSKGIEVNNVQKTLSTLEMTL</sequence>
<name>A0A4Y7J7K7_PAPSO</name>
<dbReference type="AlphaFoldDB" id="A0A4Y7J7K7"/>
<reference evidence="1 2" key="1">
    <citation type="journal article" date="2018" name="Science">
        <title>The opium poppy genome and morphinan production.</title>
        <authorList>
            <person name="Guo L."/>
            <person name="Winzer T."/>
            <person name="Yang X."/>
            <person name="Li Y."/>
            <person name="Ning Z."/>
            <person name="He Z."/>
            <person name="Teodor R."/>
            <person name="Lu Y."/>
            <person name="Bowser T.A."/>
            <person name="Graham I.A."/>
            <person name="Ye K."/>
        </authorList>
    </citation>
    <scope>NUCLEOTIDE SEQUENCE [LARGE SCALE GENOMIC DNA]</scope>
    <source>
        <strain evidence="2">cv. HN1</strain>
        <tissue evidence="1">Leaves</tissue>
    </source>
</reference>
<dbReference type="Pfam" id="PF03087">
    <property type="entry name" value="BPS1"/>
    <property type="match status" value="3"/>
</dbReference>
<dbReference type="GO" id="GO:0048364">
    <property type="term" value="P:root development"/>
    <property type="evidence" value="ECO:0007669"/>
    <property type="project" value="InterPro"/>
</dbReference>
<accession>A0A4Y7J7K7</accession>
<dbReference type="GO" id="GO:0048367">
    <property type="term" value="P:shoot system development"/>
    <property type="evidence" value="ECO:0007669"/>
    <property type="project" value="InterPro"/>
</dbReference>
<proteinExistence type="predicted"/>
<evidence type="ECO:0000313" key="1">
    <source>
        <dbReference type="EMBL" id="RZC57114.1"/>
    </source>
</evidence>
<dbReference type="OMA" id="SYVMGNN"/>
<dbReference type="PANTHER" id="PTHR33070">
    <property type="entry name" value="OS06G0725500 PROTEIN"/>
    <property type="match status" value="1"/>
</dbReference>
<dbReference type="EMBL" id="CM010718">
    <property type="protein sequence ID" value="RZC57114.1"/>
    <property type="molecule type" value="Genomic_DNA"/>
</dbReference>
<evidence type="ECO:0000313" key="2">
    <source>
        <dbReference type="Proteomes" id="UP000316621"/>
    </source>
</evidence>
<keyword evidence="2" id="KW-1185">Reference proteome</keyword>
<organism evidence="1 2">
    <name type="scientific">Papaver somniferum</name>
    <name type="common">Opium poppy</name>
    <dbReference type="NCBI Taxonomy" id="3469"/>
    <lineage>
        <taxon>Eukaryota</taxon>
        <taxon>Viridiplantae</taxon>
        <taxon>Streptophyta</taxon>
        <taxon>Embryophyta</taxon>
        <taxon>Tracheophyta</taxon>
        <taxon>Spermatophyta</taxon>
        <taxon>Magnoliopsida</taxon>
        <taxon>Ranunculales</taxon>
        <taxon>Papaveraceae</taxon>
        <taxon>Papaveroideae</taxon>
        <taxon>Papaver</taxon>
    </lineage>
</organism>
<dbReference type="PANTHER" id="PTHR33070:SF129">
    <property type="entry name" value="DUF241 DOMAIN PROTEIN"/>
    <property type="match status" value="1"/>
</dbReference>